<dbReference type="Pfam" id="PF21122">
    <property type="entry name" value="KA1_BRSK"/>
    <property type="match status" value="1"/>
</dbReference>
<protein>
    <recommendedName>
        <fullName evidence="3">non-specific serine/threonine protein kinase</fullName>
        <ecNumber evidence="3">2.7.11.1</ecNumber>
    </recommendedName>
</protein>
<dbReference type="SUPFAM" id="SSF56112">
    <property type="entry name" value="Protein kinase-like (PK-like)"/>
    <property type="match status" value="1"/>
</dbReference>
<gene>
    <name evidence="18" type="ORF">LARSCL_LOCUS10345</name>
</gene>
<evidence type="ECO:0000256" key="5">
    <source>
        <dbReference type="ARBA" id="ARBA00022679"/>
    </source>
</evidence>
<dbReference type="InterPro" id="IPR000719">
    <property type="entry name" value="Prot_kinase_dom"/>
</dbReference>
<dbReference type="InterPro" id="IPR048622">
    <property type="entry name" value="BRSK1_2-like_UBA"/>
</dbReference>
<feature type="region of interest" description="Disordered" evidence="15">
    <location>
        <begin position="615"/>
        <end position="708"/>
    </location>
</feature>
<keyword evidence="11" id="KW-0524">Neurogenesis</keyword>
<evidence type="ECO:0000256" key="15">
    <source>
        <dbReference type="SAM" id="MobiDB-lite"/>
    </source>
</evidence>
<evidence type="ECO:0000259" key="16">
    <source>
        <dbReference type="PROSITE" id="PS50011"/>
    </source>
</evidence>
<keyword evidence="6" id="KW-0479">Metal-binding</keyword>
<evidence type="ECO:0000259" key="17">
    <source>
        <dbReference type="PROSITE" id="PS50030"/>
    </source>
</evidence>
<sequence>MTSQREGPTVGGEGHHYQYVGPYRIEKTLGKGQTGLVKLGVHCVTGKKVAVKIINREKLSESVLLKVEREIAIMKLIEHPHVLALYDVYENKKYLYLILEHVSGGELFDYLVKKGRLTPKEARKFFRQIISALDFCHSHCICHRDLKPENLLLDEKNNIRIADFGMASLQIEGAMLETSCGSPHYACPEVIRGEKYDGRRADVWSCGVILYALLVGALPFDDDNLRQLLEKVKRGVFHIPHFVPPECQELLRAMIQVCPNKRIPLEDVTKHPWVTAGSKTELELELPMKEVVQTHVIPSSDDIDPDVLSSMTSLGCFKDKDKLIEELLKSEHNTEKVIYFLLLDRKRRKPCYEDETEVILRSRSESVDPPRKRVDTCVVNGNSGPRYQYDILSDGSPVQPRRYPYGRSRRSSGNLHGGSPSSSPLNSPKPNTRLTPDESPLNTPPGSPSLNPPYWKSRLTTIKNSFLGSPRFHRRKLQADEVGLTPESSPELTKRSWFGSLMTSERDETYVILVKDHPLSSVKGDLIHAFLSIADLSHSVLTPMSFRVEYRRPGGPSMFQRNVRFHADITSAAGPQDINSGSPGVYCISFTLISGPLRRFKRICEHIQAQILGRRPNASPRISRRSTNEMSDSSSCGSETLSPTLRVSDDLSVGSRTGQSAALARCKSDQDQSDLFDNPPAHHKTVSVGQDKGVTNGRRSNFESKTRV</sequence>
<dbReference type="FunFam" id="1.10.510.10:FF:000064">
    <property type="entry name" value="BR serine/threonine-protein kinase 2"/>
    <property type="match status" value="1"/>
</dbReference>
<feature type="compositionally biased region" description="Low complexity" evidence="15">
    <location>
        <begin position="400"/>
        <end position="428"/>
    </location>
</feature>
<evidence type="ECO:0000313" key="18">
    <source>
        <dbReference type="EMBL" id="CAL1279421.1"/>
    </source>
</evidence>
<feature type="binding site" evidence="14">
    <location>
        <position position="52"/>
    </location>
    <ligand>
        <name>ATP</name>
        <dbReference type="ChEBI" id="CHEBI:30616"/>
    </ligand>
</feature>
<dbReference type="PROSITE" id="PS50011">
    <property type="entry name" value="PROTEIN_KINASE_DOM"/>
    <property type="match status" value="1"/>
</dbReference>
<dbReference type="FunFam" id="3.30.200.20:FF:000003">
    <property type="entry name" value="Non-specific serine/threonine protein kinase"/>
    <property type="match status" value="1"/>
</dbReference>
<dbReference type="InterPro" id="IPR015940">
    <property type="entry name" value="UBA"/>
</dbReference>
<dbReference type="Proteomes" id="UP001497382">
    <property type="component" value="Unassembled WGS sequence"/>
</dbReference>
<dbReference type="CDD" id="cd14340">
    <property type="entry name" value="UBA_BRSK"/>
    <property type="match status" value="1"/>
</dbReference>
<dbReference type="InterPro" id="IPR011009">
    <property type="entry name" value="Kinase-like_dom_sf"/>
</dbReference>
<dbReference type="PANTHER" id="PTHR24346">
    <property type="entry name" value="MAP/MICROTUBULE AFFINITY-REGULATING KINASE"/>
    <property type="match status" value="1"/>
</dbReference>
<dbReference type="PANTHER" id="PTHR24346:SF36">
    <property type="entry name" value="SERINE_THREONINE-PROTEIN KINASE BRSK1 ISOFORM X1-RELATED"/>
    <property type="match status" value="1"/>
</dbReference>
<accession>A0AAV2A5Y2</accession>
<keyword evidence="8" id="KW-0418">Kinase</keyword>
<keyword evidence="4" id="KW-0723">Serine/threonine-protein kinase</keyword>
<feature type="compositionally biased region" description="Polar residues" evidence="15">
    <location>
        <begin position="628"/>
        <end position="645"/>
    </location>
</feature>
<dbReference type="GO" id="GO:0046872">
    <property type="term" value="F:metal ion binding"/>
    <property type="evidence" value="ECO:0007669"/>
    <property type="project" value="UniProtKB-KW"/>
</dbReference>
<feature type="domain" description="Protein kinase" evidence="16">
    <location>
        <begin position="23"/>
        <end position="274"/>
    </location>
</feature>
<dbReference type="GO" id="GO:0005737">
    <property type="term" value="C:cytoplasm"/>
    <property type="evidence" value="ECO:0007669"/>
    <property type="project" value="TreeGrafter"/>
</dbReference>
<evidence type="ECO:0000313" key="19">
    <source>
        <dbReference type="Proteomes" id="UP001497382"/>
    </source>
</evidence>
<evidence type="ECO:0000256" key="3">
    <source>
        <dbReference type="ARBA" id="ARBA00012513"/>
    </source>
</evidence>
<keyword evidence="19" id="KW-1185">Reference proteome</keyword>
<dbReference type="PROSITE" id="PS50030">
    <property type="entry name" value="UBA"/>
    <property type="match status" value="1"/>
</dbReference>
<dbReference type="InterPro" id="IPR017441">
    <property type="entry name" value="Protein_kinase_ATP_BS"/>
</dbReference>
<evidence type="ECO:0000256" key="10">
    <source>
        <dbReference type="ARBA" id="ARBA00022842"/>
    </source>
</evidence>
<dbReference type="Pfam" id="PF21115">
    <property type="entry name" value="UBA_BRSK"/>
    <property type="match status" value="1"/>
</dbReference>
<keyword evidence="7 14" id="KW-0547">Nucleotide-binding</keyword>
<evidence type="ECO:0000256" key="12">
    <source>
        <dbReference type="ARBA" id="ARBA00047899"/>
    </source>
</evidence>
<dbReference type="PROSITE" id="PS00108">
    <property type="entry name" value="PROTEIN_KINASE_ST"/>
    <property type="match status" value="1"/>
</dbReference>
<reference evidence="18 19" key="1">
    <citation type="submission" date="2024-04" db="EMBL/GenBank/DDBJ databases">
        <authorList>
            <person name="Rising A."/>
            <person name="Reimegard J."/>
            <person name="Sonavane S."/>
            <person name="Akerstrom W."/>
            <person name="Nylinder S."/>
            <person name="Hedman E."/>
            <person name="Kallberg Y."/>
        </authorList>
    </citation>
    <scope>NUCLEOTIDE SEQUENCE [LARGE SCALE GENOMIC DNA]</scope>
</reference>
<comment type="catalytic activity">
    <reaction evidence="12">
        <text>L-threonyl-[protein] + ATP = O-phospho-L-threonyl-[protein] + ADP + H(+)</text>
        <dbReference type="Rhea" id="RHEA:46608"/>
        <dbReference type="Rhea" id="RHEA-COMP:11060"/>
        <dbReference type="Rhea" id="RHEA-COMP:11605"/>
        <dbReference type="ChEBI" id="CHEBI:15378"/>
        <dbReference type="ChEBI" id="CHEBI:30013"/>
        <dbReference type="ChEBI" id="CHEBI:30616"/>
        <dbReference type="ChEBI" id="CHEBI:61977"/>
        <dbReference type="ChEBI" id="CHEBI:456216"/>
        <dbReference type="EC" id="2.7.11.1"/>
    </reaction>
</comment>
<evidence type="ECO:0000256" key="2">
    <source>
        <dbReference type="ARBA" id="ARBA00006234"/>
    </source>
</evidence>
<keyword evidence="9 14" id="KW-0067">ATP-binding</keyword>
<dbReference type="PROSITE" id="PS00107">
    <property type="entry name" value="PROTEIN_KINASE_ATP"/>
    <property type="match status" value="1"/>
</dbReference>
<dbReference type="GO" id="GO:0035556">
    <property type="term" value="P:intracellular signal transduction"/>
    <property type="evidence" value="ECO:0007669"/>
    <property type="project" value="TreeGrafter"/>
</dbReference>
<feature type="compositionally biased region" description="Basic and acidic residues" evidence="15">
    <location>
        <begin position="363"/>
        <end position="375"/>
    </location>
</feature>
<evidence type="ECO:0000256" key="6">
    <source>
        <dbReference type="ARBA" id="ARBA00022723"/>
    </source>
</evidence>
<name>A0AAV2A5Y2_9ARAC</name>
<dbReference type="GO" id="GO:0007399">
    <property type="term" value="P:nervous system development"/>
    <property type="evidence" value="ECO:0007669"/>
    <property type="project" value="UniProtKB-KW"/>
</dbReference>
<comment type="catalytic activity">
    <reaction evidence="13">
        <text>L-seryl-[protein] + ATP = O-phospho-L-seryl-[protein] + ADP + H(+)</text>
        <dbReference type="Rhea" id="RHEA:17989"/>
        <dbReference type="Rhea" id="RHEA-COMP:9863"/>
        <dbReference type="Rhea" id="RHEA-COMP:11604"/>
        <dbReference type="ChEBI" id="CHEBI:15378"/>
        <dbReference type="ChEBI" id="CHEBI:29999"/>
        <dbReference type="ChEBI" id="CHEBI:30616"/>
        <dbReference type="ChEBI" id="CHEBI:83421"/>
        <dbReference type="ChEBI" id="CHEBI:456216"/>
        <dbReference type="EC" id="2.7.11.1"/>
    </reaction>
</comment>
<evidence type="ECO:0000256" key="11">
    <source>
        <dbReference type="ARBA" id="ARBA00022902"/>
    </source>
</evidence>
<dbReference type="SMART" id="SM00220">
    <property type="entry name" value="S_TKc"/>
    <property type="match status" value="1"/>
</dbReference>
<proteinExistence type="inferred from homology"/>
<evidence type="ECO:0000256" key="1">
    <source>
        <dbReference type="ARBA" id="ARBA00001946"/>
    </source>
</evidence>
<dbReference type="GO" id="GO:0005524">
    <property type="term" value="F:ATP binding"/>
    <property type="evidence" value="ECO:0007669"/>
    <property type="project" value="UniProtKB-UniRule"/>
</dbReference>
<keyword evidence="5" id="KW-0808">Transferase</keyword>
<evidence type="ECO:0000256" key="13">
    <source>
        <dbReference type="ARBA" id="ARBA00048679"/>
    </source>
</evidence>
<dbReference type="GO" id="GO:0004674">
    <property type="term" value="F:protein serine/threonine kinase activity"/>
    <property type="evidence" value="ECO:0007669"/>
    <property type="project" value="UniProtKB-KW"/>
</dbReference>
<evidence type="ECO:0000256" key="9">
    <source>
        <dbReference type="ARBA" id="ARBA00022840"/>
    </source>
</evidence>
<dbReference type="Pfam" id="PF00069">
    <property type="entry name" value="Pkinase"/>
    <property type="match status" value="1"/>
</dbReference>
<keyword evidence="10" id="KW-0460">Magnesium</keyword>
<comment type="similarity">
    <text evidence="2">Belongs to the protein kinase superfamily. CAMK Ser/Thr protein kinase family. SNF1 subfamily.</text>
</comment>
<dbReference type="EMBL" id="CAXIEN010000121">
    <property type="protein sequence ID" value="CAL1279421.1"/>
    <property type="molecule type" value="Genomic_DNA"/>
</dbReference>
<feature type="region of interest" description="Disordered" evidence="15">
    <location>
        <begin position="363"/>
        <end position="454"/>
    </location>
</feature>
<dbReference type="CDD" id="cd14081">
    <property type="entry name" value="STKc_BRSK1_2"/>
    <property type="match status" value="1"/>
</dbReference>
<dbReference type="EC" id="2.7.11.1" evidence="3"/>
<organism evidence="18 19">
    <name type="scientific">Larinioides sclopetarius</name>
    <dbReference type="NCBI Taxonomy" id="280406"/>
    <lineage>
        <taxon>Eukaryota</taxon>
        <taxon>Metazoa</taxon>
        <taxon>Ecdysozoa</taxon>
        <taxon>Arthropoda</taxon>
        <taxon>Chelicerata</taxon>
        <taxon>Arachnida</taxon>
        <taxon>Araneae</taxon>
        <taxon>Araneomorphae</taxon>
        <taxon>Entelegynae</taxon>
        <taxon>Araneoidea</taxon>
        <taxon>Araneidae</taxon>
        <taxon>Larinioides</taxon>
    </lineage>
</organism>
<dbReference type="InterPro" id="IPR008271">
    <property type="entry name" value="Ser/Thr_kinase_AS"/>
</dbReference>
<evidence type="ECO:0000256" key="8">
    <source>
        <dbReference type="ARBA" id="ARBA00022777"/>
    </source>
</evidence>
<comment type="cofactor">
    <cofactor evidence="1">
        <name>Mg(2+)</name>
        <dbReference type="ChEBI" id="CHEBI:18420"/>
    </cofactor>
</comment>
<evidence type="ECO:0000256" key="7">
    <source>
        <dbReference type="ARBA" id="ARBA00022741"/>
    </source>
</evidence>
<evidence type="ECO:0000256" key="4">
    <source>
        <dbReference type="ARBA" id="ARBA00022527"/>
    </source>
</evidence>
<dbReference type="Gene3D" id="1.10.510.10">
    <property type="entry name" value="Transferase(Phosphotransferase) domain 1"/>
    <property type="match status" value="1"/>
</dbReference>
<evidence type="ECO:0000256" key="14">
    <source>
        <dbReference type="PROSITE-ProRule" id="PRU10141"/>
    </source>
</evidence>
<dbReference type="AlphaFoldDB" id="A0AAV2A5Y2"/>
<feature type="domain" description="UBA" evidence="17">
    <location>
        <begin position="302"/>
        <end position="344"/>
    </location>
</feature>
<feature type="compositionally biased region" description="Pro residues" evidence="15">
    <location>
        <begin position="442"/>
        <end position="451"/>
    </location>
</feature>
<comment type="caution">
    <text evidence="18">The sequence shown here is derived from an EMBL/GenBank/DDBJ whole genome shotgun (WGS) entry which is preliminary data.</text>
</comment>